<organism evidence="6 7">
    <name type="scientific">Exophiala mesophila</name>
    <name type="common">Black yeast-like fungus</name>
    <dbReference type="NCBI Taxonomy" id="212818"/>
    <lineage>
        <taxon>Eukaryota</taxon>
        <taxon>Fungi</taxon>
        <taxon>Dikarya</taxon>
        <taxon>Ascomycota</taxon>
        <taxon>Pezizomycotina</taxon>
        <taxon>Eurotiomycetes</taxon>
        <taxon>Chaetothyriomycetidae</taxon>
        <taxon>Chaetothyriales</taxon>
        <taxon>Herpotrichiellaceae</taxon>
        <taxon>Exophiala</taxon>
    </lineage>
</organism>
<dbReference type="InterPro" id="IPR019734">
    <property type="entry name" value="TPR_rpt"/>
</dbReference>
<dbReference type="SUPFAM" id="SSF48452">
    <property type="entry name" value="TPR-like"/>
    <property type="match status" value="1"/>
</dbReference>
<evidence type="ECO:0000259" key="5">
    <source>
        <dbReference type="Pfam" id="PF22890"/>
    </source>
</evidence>
<protein>
    <recommendedName>
        <fullName evidence="4">ER membrane protein complex subunit 2</fullName>
    </recommendedName>
</protein>
<dbReference type="EMBL" id="KN847521">
    <property type="protein sequence ID" value="KIV94528.1"/>
    <property type="molecule type" value="Genomic_DNA"/>
</dbReference>
<sequence length="312" mass="34121">MSTSVLNHSSSDPASTLQAAQQASTILARASSVSTTFPASLLNTADTPELWADLERMLFACLRTGDDKSAFLCLEKLTERFGPDNEKIMGLRGLYQEAVAPNDEALQEILSDYNKILSENPMNVPIHKRRTALIKSLGRQEQAISNLVDFLDAFPTDVEAWAELSELYFSQGLLPQAIFSLEEAVIMTPNAWNLHARLGELEYLLGLSLDGAEAQKHLMQAVQRFSRSIELCDDHLRGFYGLKLACARLLQKGGSQKGSTTPTISQGKIEKLNALASSKLEALVKERLNGNGSKAGQPELVAAQELLSKSDK</sequence>
<evidence type="ECO:0000313" key="6">
    <source>
        <dbReference type="EMBL" id="KIV94528.1"/>
    </source>
</evidence>
<comment type="subcellular location">
    <subcellularLocation>
        <location evidence="4">Endoplasmic reticulum membrane</location>
        <topology evidence="4">Peripheral membrane protein</topology>
        <orientation evidence="4">Cytoplasmic side</orientation>
    </subcellularLocation>
</comment>
<comment type="function">
    <text evidence="4">Part of the endoplasmic reticulum membrane protein complex (EMC) that enables the energy-independent insertion into endoplasmic reticulum membranes of newly synthesized membrane proteins.</text>
</comment>
<keyword evidence="2 3" id="KW-0802">TPR repeat</keyword>
<dbReference type="Gene3D" id="1.25.40.10">
    <property type="entry name" value="Tetratricopeptide repeat domain"/>
    <property type="match status" value="1"/>
</dbReference>
<evidence type="ECO:0000313" key="7">
    <source>
        <dbReference type="Proteomes" id="UP000054302"/>
    </source>
</evidence>
<reference evidence="6 7" key="1">
    <citation type="submission" date="2015-01" db="EMBL/GenBank/DDBJ databases">
        <title>The Genome Sequence of Exophiala mesophila CBS40295.</title>
        <authorList>
            <consortium name="The Broad Institute Genomics Platform"/>
            <person name="Cuomo C."/>
            <person name="de Hoog S."/>
            <person name="Gorbushina A."/>
            <person name="Stielow B."/>
            <person name="Teixiera M."/>
            <person name="Abouelleil A."/>
            <person name="Chapman S.B."/>
            <person name="Priest M."/>
            <person name="Young S.K."/>
            <person name="Wortman J."/>
            <person name="Nusbaum C."/>
            <person name="Birren B."/>
        </authorList>
    </citation>
    <scope>NUCLEOTIDE SEQUENCE [LARGE SCALE GENOMIC DNA]</scope>
    <source>
        <strain evidence="6 7">CBS 40295</strain>
    </source>
</reference>
<dbReference type="AlphaFoldDB" id="A0A0D2A6F7"/>
<dbReference type="RefSeq" id="XP_016226102.1">
    <property type="nucleotide sequence ID" value="XM_016366584.1"/>
</dbReference>
<gene>
    <name evidence="6" type="ORF">PV10_02287</name>
</gene>
<name>A0A0D2A6F7_EXOME</name>
<evidence type="ECO:0000256" key="4">
    <source>
        <dbReference type="RuleBase" id="RU367091"/>
    </source>
</evidence>
<dbReference type="InterPro" id="IPR011990">
    <property type="entry name" value="TPR-like_helical_dom_sf"/>
</dbReference>
<accession>A0A0D2A6F7</accession>
<dbReference type="Pfam" id="PF22890">
    <property type="entry name" value="TPR_EMC2"/>
    <property type="match status" value="1"/>
</dbReference>
<dbReference type="VEuPathDB" id="FungiDB:PV10_02287"/>
<keyword evidence="4" id="KW-0256">Endoplasmic reticulum</keyword>
<evidence type="ECO:0000256" key="1">
    <source>
        <dbReference type="ARBA" id="ARBA00022737"/>
    </source>
</evidence>
<dbReference type="Proteomes" id="UP000054302">
    <property type="component" value="Unassembled WGS sequence"/>
</dbReference>
<feature type="domain" description="EMC2 TPR-like" evidence="5">
    <location>
        <begin position="112"/>
        <end position="197"/>
    </location>
</feature>
<feature type="repeat" description="TPR" evidence="3">
    <location>
        <begin position="158"/>
        <end position="191"/>
    </location>
</feature>
<keyword evidence="7" id="KW-1185">Reference proteome</keyword>
<dbReference type="HOGENOM" id="CLU_052388_0_0_1"/>
<keyword evidence="4" id="KW-0472">Membrane</keyword>
<dbReference type="InterPro" id="IPR055217">
    <property type="entry name" value="TPR_EMC2"/>
</dbReference>
<dbReference type="GO" id="GO:0072546">
    <property type="term" value="C:EMC complex"/>
    <property type="evidence" value="ECO:0007669"/>
    <property type="project" value="UniProtKB-UniRule"/>
</dbReference>
<dbReference type="OrthoDB" id="124397at2759"/>
<evidence type="ECO:0000256" key="3">
    <source>
        <dbReference type="PROSITE-ProRule" id="PRU00339"/>
    </source>
</evidence>
<evidence type="ECO:0000256" key="2">
    <source>
        <dbReference type="ARBA" id="ARBA00022803"/>
    </source>
</evidence>
<dbReference type="InterPro" id="IPR039856">
    <property type="entry name" value="EMC2-like"/>
</dbReference>
<comment type="subunit">
    <text evidence="4">Component of the ER membrane protein complex (EMC).</text>
</comment>
<dbReference type="PROSITE" id="PS50005">
    <property type="entry name" value="TPR"/>
    <property type="match status" value="1"/>
</dbReference>
<dbReference type="PANTHER" id="PTHR12760">
    <property type="entry name" value="TETRATRICOPEPTIDE REPEAT PROTEIN"/>
    <property type="match status" value="1"/>
</dbReference>
<dbReference type="OMA" id="LMEMLFY"/>
<keyword evidence="1" id="KW-0677">Repeat</keyword>
<comment type="similarity">
    <text evidence="4">Belongs to the EMC2 family.</text>
</comment>
<proteinExistence type="inferred from homology"/>
<dbReference type="STRING" id="212818.A0A0D2A6F7"/>
<dbReference type="GeneID" id="27320132"/>